<dbReference type="OMA" id="IQTHIEY"/>
<dbReference type="InterPro" id="IPR002893">
    <property type="entry name" value="Znf_MYND"/>
</dbReference>
<keyword evidence="2 4" id="KW-0863">Zinc-finger</keyword>
<evidence type="ECO:0000256" key="4">
    <source>
        <dbReference type="PROSITE-ProRule" id="PRU00134"/>
    </source>
</evidence>
<keyword evidence="3" id="KW-0862">Zinc</keyword>
<accession>A8P4S5</accession>
<dbReference type="VEuPathDB" id="FungiDB:CC1G_08966"/>
<dbReference type="PROSITE" id="PS50865">
    <property type="entry name" value="ZF_MYND_2"/>
    <property type="match status" value="1"/>
</dbReference>
<dbReference type="Gene3D" id="6.10.140.2220">
    <property type="match status" value="1"/>
</dbReference>
<proteinExistence type="predicted"/>
<gene>
    <name evidence="6" type="ORF">CC1G_08966</name>
</gene>
<dbReference type="AlphaFoldDB" id="A8P4S5"/>
<dbReference type="EMBL" id="AACS02000011">
    <property type="protein sequence ID" value="EAU83029.2"/>
    <property type="molecule type" value="Genomic_DNA"/>
</dbReference>
<reference evidence="6 7" key="1">
    <citation type="journal article" date="2010" name="Proc. Natl. Acad. Sci. U.S.A.">
        <title>Insights into evolution of multicellular fungi from the assembled chromosomes of the mushroom Coprinopsis cinerea (Coprinus cinereus).</title>
        <authorList>
            <person name="Stajich J.E."/>
            <person name="Wilke S.K."/>
            <person name="Ahren D."/>
            <person name="Au C.H."/>
            <person name="Birren B.W."/>
            <person name="Borodovsky M."/>
            <person name="Burns C."/>
            <person name="Canback B."/>
            <person name="Casselton L.A."/>
            <person name="Cheng C.K."/>
            <person name="Deng J."/>
            <person name="Dietrich F.S."/>
            <person name="Fargo D.C."/>
            <person name="Farman M.L."/>
            <person name="Gathman A.C."/>
            <person name="Goldberg J."/>
            <person name="Guigo R."/>
            <person name="Hoegger P.J."/>
            <person name="Hooker J.B."/>
            <person name="Huggins A."/>
            <person name="James T.Y."/>
            <person name="Kamada T."/>
            <person name="Kilaru S."/>
            <person name="Kodira C."/>
            <person name="Kues U."/>
            <person name="Kupfer D."/>
            <person name="Kwan H.S."/>
            <person name="Lomsadze A."/>
            <person name="Li W."/>
            <person name="Lilly W.W."/>
            <person name="Ma L.J."/>
            <person name="Mackey A.J."/>
            <person name="Manning G."/>
            <person name="Martin F."/>
            <person name="Muraguchi H."/>
            <person name="Natvig D.O."/>
            <person name="Palmerini H."/>
            <person name="Ramesh M.A."/>
            <person name="Rehmeyer C.J."/>
            <person name="Roe B.A."/>
            <person name="Shenoy N."/>
            <person name="Stanke M."/>
            <person name="Ter-Hovhannisyan V."/>
            <person name="Tunlid A."/>
            <person name="Velagapudi R."/>
            <person name="Vision T.J."/>
            <person name="Zeng Q."/>
            <person name="Zolan M.E."/>
            <person name="Pukkila P.J."/>
        </authorList>
    </citation>
    <scope>NUCLEOTIDE SEQUENCE [LARGE SCALE GENOMIC DNA]</scope>
    <source>
        <strain evidence="7">Okayama-7 / 130 / ATCC MYA-4618 / FGSC 9003</strain>
    </source>
</reference>
<sequence length="586" mass="66640">MSPQQKIAAAKASFRNLDSPFPPPVAMRTDRGKKVLERAAYALDFYGLLHSHAVTQDDAFLLDAIAELSLEHLDQIMSWYRYTMLIEGINNVFNGLQVIYHLITSGNKKLRLAMLTSPSVAEAVIAVGISTVGFYQPQDLSSQFLEVVQACVWHKSSRALLFDGLMALAPTLRQKFIHRTVKLIGFVGTSIQRASPGEYVIQTHIEYLVGLRDIFEQLADDWRLLLCLREERYLLKLTAFILHQYPKVRRLSPQPDKDFPLQLTTNLIWMTFRSATQQRIHAPAAVHQLVAGGLLTEAIRCLHRVTNPCSLGALTTMLHTTSAYMAWSKRVANAVNAVMKSLDPGIVKSLEDRSHPDNESWLQFSNLVGLCSDSDKTPHSVVVNCQNLMHIDSGPQRGGSESVENVKTCSGCRSLVYCSERCQEEDWANLHRFEWESLQDSRRGLVKEKIWPPWYTRIRAMQLISGVIWSFRKSRQTRLFQEVALVDMSPSSTVQDLVHIIGIFSWGGQAVQSVDAYREQVSKFDLWSPTRFEKILDEVKARKLLLYDFPFAFGCSKIHVLCAYKYDEARKSMKTSQVFHLMSFFE</sequence>
<evidence type="ECO:0000313" key="6">
    <source>
        <dbReference type="EMBL" id="EAU83029.2"/>
    </source>
</evidence>
<dbReference type="HOGENOM" id="CLU_027347_0_0_1"/>
<dbReference type="GeneID" id="6015396"/>
<keyword evidence="1" id="KW-0479">Metal-binding</keyword>
<name>A8P4S5_COPC7</name>
<evidence type="ECO:0000256" key="1">
    <source>
        <dbReference type="ARBA" id="ARBA00022723"/>
    </source>
</evidence>
<dbReference type="RefSeq" id="XP_001838802.2">
    <property type="nucleotide sequence ID" value="XM_001838750.2"/>
</dbReference>
<evidence type="ECO:0000256" key="2">
    <source>
        <dbReference type="ARBA" id="ARBA00022771"/>
    </source>
</evidence>
<dbReference type="KEGG" id="cci:CC1G_08966"/>
<dbReference type="InParanoid" id="A8P4S5"/>
<dbReference type="OrthoDB" id="432970at2759"/>
<organism evidence="6 7">
    <name type="scientific">Coprinopsis cinerea (strain Okayama-7 / 130 / ATCC MYA-4618 / FGSC 9003)</name>
    <name type="common">Inky cap fungus</name>
    <name type="synonym">Hormographiella aspergillata</name>
    <dbReference type="NCBI Taxonomy" id="240176"/>
    <lineage>
        <taxon>Eukaryota</taxon>
        <taxon>Fungi</taxon>
        <taxon>Dikarya</taxon>
        <taxon>Basidiomycota</taxon>
        <taxon>Agaricomycotina</taxon>
        <taxon>Agaricomycetes</taxon>
        <taxon>Agaricomycetidae</taxon>
        <taxon>Agaricales</taxon>
        <taxon>Agaricineae</taxon>
        <taxon>Psathyrellaceae</taxon>
        <taxon>Coprinopsis</taxon>
    </lineage>
</organism>
<dbReference type="Pfam" id="PF01753">
    <property type="entry name" value="zf-MYND"/>
    <property type="match status" value="1"/>
</dbReference>
<evidence type="ECO:0000256" key="3">
    <source>
        <dbReference type="ARBA" id="ARBA00022833"/>
    </source>
</evidence>
<keyword evidence="7" id="KW-1185">Reference proteome</keyword>
<protein>
    <recommendedName>
        <fullName evidence="5">MYND-type domain-containing protein</fullName>
    </recommendedName>
</protein>
<dbReference type="SUPFAM" id="SSF144232">
    <property type="entry name" value="HIT/MYND zinc finger-like"/>
    <property type="match status" value="1"/>
</dbReference>
<dbReference type="Proteomes" id="UP000001861">
    <property type="component" value="Unassembled WGS sequence"/>
</dbReference>
<evidence type="ECO:0000259" key="5">
    <source>
        <dbReference type="PROSITE" id="PS50865"/>
    </source>
</evidence>
<evidence type="ECO:0000313" key="7">
    <source>
        <dbReference type="Proteomes" id="UP000001861"/>
    </source>
</evidence>
<dbReference type="GO" id="GO:0008270">
    <property type="term" value="F:zinc ion binding"/>
    <property type="evidence" value="ECO:0007669"/>
    <property type="project" value="UniProtKB-KW"/>
</dbReference>
<comment type="caution">
    <text evidence="6">The sequence shown here is derived from an EMBL/GenBank/DDBJ whole genome shotgun (WGS) entry which is preliminary data.</text>
</comment>
<feature type="domain" description="MYND-type" evidence="5">
    <location>
        <begin position="382"/>
        <end position="435"/>
    </location>
</feature>